<dbReference type="InterPro" id="IPR054716">
    <property type="entry name" value="Sol_Rieske_ferrdox_dom"/>
</dbReference>
<evidence type="ECO:0000313" key="3">
    <source>
        <dbReference type="Proteomes" id="UP000037923"/>
    </source>
</evidence>
<dbReference type="RefSeq" id="XP_015659870.1">
    <property type="nucleotide sequence ID" value="XM_015801250.1"/>
</dbReference>
<keyword evidence="3" id="KW-1185">Reference proteome</keyword>
<proteinExistence type="predicted"/>
<protein>
    <recommendedName>
        <fullName evidence="1">Soluble Rieske-type ferredoxin domain-containing protein</fullName>
    </recommendedName>
</protein>
<dbReference type="GO" id="GO:0051537">
    <property type="term" value="F:2 iron, 2 sulfur cluster binding"/>
    <property type="evidence" value="ECO:0007669"/>
    <property type="project" value="InterPro"/>
</dbReference>
<comment type="caution">
    <text evidence="2">The sequence shown here is derived from an EMBL/GenBank/DDBJ whole genome shotgun (WGS) entry which is preliminary data.</text>
</comment>
<dbReference type="PANTHER" id="PTHR21496">
    <property type="entry name" value="FERREDOXIN-RELATED"/>
    <property type="match status" value="1"/>
</dbReference>
<gene>
    <name evidence="2" type="ORF">ABB37_03801</name>
</gene>
<dbReference type="FunFam" id="2.102.10.10:FF:000034">
    <property type="entry name" value="Uncharacterized protein"/>
    <property type="match status" value="1"/>
</dbReference>
<dbReference type="RefSeq" id="XP_015659871.1">
    <property type="nucleotide sequence ID" value="XM_015801251.1"/>
</dbReference>
<dbReference type="GeneID" id="26904092"/>
<dbReference type="OMA" id="CYHAAGP"/>
<sequence>MPIHQYDGWSYERLRKQRNRAHFLLEDPYRYVTVLLVSRPGKQDELRCIDSPCYHANGPLGEGDIVEIEDILCIRCPTHRYLVSIESGEEILLEVDPNSAQGEALIGCHGAMPCYPMTSADPSAGGVTVVHGKKVQRLHCASLDETSGVLSIEVEDEAIIRQHPLRSDRPAESIKNGGMCMQIFDIKMRGLDKL</sequence>
<reference evidence="2 3" key="1">
    <citation type="submission" date="2015-07" db="EMBL/GenBank/DDBJ databases">
        <title>High-quality genome of monoxenous trypanosomatid Leptomonas pyrrhocoris.</title>
        <authorList>
            <person name="Flegontov P."/>
            <person name="Butenko A."/>
            <person name="Firsov S."/>
            <person name="Vlcek C."/>
            <person name="Logacheva M.D."/>
            <person name="Field M."/>
            <person name="Filatov D."/>
            <person name="Flegontova O."/>
            <person name="Gerasimov E."/>
            <person name="Jackson A.P."/>
            <person name="Kelly S."/>
            <person name="Opperdoes F."/>
            <person name="O'Reilly A."/>
            <person name="Votypka J."/>
            <person name="Yurchenko V."/>
            <person name="Lukes J."/>
        </authorList>
    </citation>
    <scope>NUCLEOTIDE SEQUENCE [LARGE SCALE GENOMIC DNA]</scope>
    <source>
        <strain evidence="2">H10</strain>
    </source>
</reference>
<dbReference type="OrthoDB" id="426882at2759"/>
<dbReference type="Pfam" id="PF22543">
    <property type="entry name" value="Rieske_4"/>
    <property type="match status" value="1"/>
</dbReference>
<dbReference type="SUPFAM" id="SSF50022">
    <property type="entry name" value="ISP domain"/>
    <property type="match status" value="1"/>
</dbReference>
<dbReference type="EMBL" id="LGTL01000006">
    <property type="protein sequence ID" value="KPA81431.1"/>
    <property type="molecule type" value="Genomic_DNA"/>
</dbReference>
<accession>A0A0N0VFJ9</accession>
<dbReference type="PANTHER" id="PTHR21496:SF1">
    <property type="entry name" value="RIESKE DOMAIN-CONTAINING PROTEIN"/>
    <property type="match status" value="1"/>
</dbReference>
<organism evidence="2 3">
    <name type="scientific">Leptomonas pyrrhocoris</name>
    <name type="common">Firebug parasite</name>
    <dbReference type="NCBI Taxonomy" id="157538"/>
    <lineage>
        <taxon>Eukaryota</taxon>
        <taxon>Discoba</taxon>
        <taxon>Euglenozoa</taxon>
        <taxon>Kinetoplastea</taxon>
        <taxon>Metakinetoplastina</taxon>
        <taxon>Trypanosomatida</taxon>
        <taxon>Trypanosomatidae</taxon>
        <taxon>Leishmaniinae</taxon>
        <taxon>Leptomonas</taxon>
    </lineage>
</organism>
<dbReference type="EMBL" id="LGTL01000006">
    <property type="protein sequence ID" value="KPA81432.1"/>
    <property type="molecule type" value="Genomic_DNA"/>
</dbReference>
<dbReference type="InterPro" id="IPR036922">
    <property type="entry name" value="Rieske_2Fe-2S_sf"/>
</dbReference>
<dbReference type="VEuPathDB" id="TriTrypDB:LpyrH10_06_1710"/>
<feature type="domain" description="Soluble Rieske-type ferredoxin" evidence="1">
    <location>
        <begin position="44"/>
        <end position="99"/>
    </location>
</feature>
<dbReference type="Proteomes" id="UP000037923">
    <property type="component" value="Unassembled WGS sequence"/>
</dbReference>
<dbReference type="Gene3D" id="2.102.10.10">
    <property type="entry name" value="Rieske [2Fe-2S] iron-sulphur domain"/>
    <property type="match status" value="1"/>
</dbReference>
<evidence type="ECO:0000313" key="2">
    <source>
        <dbReference type="EMBL" id="KPA81432.1"/>
    </source>
</evidence>
<dbReference type="AlphaFoldDB" id="A0A0N0VFJ9"/>
<evidence type="ECO:0000259" key="1">
    <source>
        <dbReference type="Pfam" id="PF22543"/>
    </source>
</evidence>
<name>A0A0N0VFJ9_LEPPY</name>